<dbReference type="InterPro" id="IPR000184">
    <property type="entry name" value="Bac_surfAg_D15"/>
</dbReference>
<keyword evidence="6" id="KW-0998">Cell outer membrane</keyword>
<dbReference type="Gene3D" id="2.40.160.50">
    <property type="entry name" value="membrane protein fhac: a member of the omp85/tpsb transporter family"/>
    <property type="match status" value="1"/>
</dbReference>
<dbReference type="GO" id="GO:0019867">
    <property type="term" value="C:outer membrane"/>
    <property type="evidence" value="ECO:0007669"/>
    <property type="project" value="InterPro"/>
</dbReference>
<organism evidence="9 10">
    <name type="scientific">Thauera phenolivorans</name>
    <dbReference type="NCBI Taxonomy" id="1792543"/>
    <lineage>
        <taxon>Bacteria</taxon>
        <taxon>Pseudomonadati</taxon>
        <taxon>Pseudomonadota</taxon>
        <taxon>Betaproteobacteria</taxon>
        <taxon>Rhodocyclales</taxon>
        <taxon>Zoogloeaceae</taxon>
        <taxon>Thauera</taxon>
    </lineage>
</organism>
<evidence type="ECO:0000313" key="10">
    <source>
        <dbReference type="Proteomes" id="UP000536534"/>
    </source>
</evidence>
<accession>A0A7X7LYD6</accession>
<evidence type="ECO:0000256" key="3">
    <source>
        <dbReference type="ARBA" id="ARBA00022692"/>
    </source>
</evidence>
<sequence>MRRLVLCACLSPLILPAHAQQPLEVDLEAPAEVRALLESHVRLLGDEVVLPEAGPDRSAMVRRARREVVELLATEGYFRPSVRFDREEAERWRLIVEPGQRAMVSVVTLRFAGALAEAGEAEQARIADLREAWTLGEGMAFRQAEWDAAKQRLLDQVGARLYAAARITHSRAEVDPEAGEVRLEVDIDSGPPFYLGALDVSGIDALPKGIVERYSTLEAGDPYDRDELLAFQAGLQNEPQFAAVIVEIDRDPARAAATPVRVQVAEALPKRLGFGVGYSTNTGYRVETSYRDVNLRKRGWELVSGIRLEQKRQSAFADVFLPPKQGKHRDSFGALLDRSDLEGLKVTSQAIGVARATQRDDIETRLALRLQHEELEPDGAEATSTRTVTGNWTWIKRSVDDLLDPRQGYVLEVQLGAGTTVAPSDRRFTRAYLRHVRYLSVADRDVLILRGELGATFAGSREGIPQDFLFRTGGSQSVRGYAYQSLGVEEGNATVGGRYLGTASAEYVHWLRPQWGVAAFVDTGDAADSRNEFDLKTGYGLGARWLSPAGPLAIDLAYGHDDSKLRLHFGVAIAF</sequence>
<evidence type="ECO:0000256" key="6">
    <source>
        <dbReference type="ARBA" id="ARBA00023237"/>
    </source>
</evidence>
<evidence type="ECO:0000259" key="8">
    <source>
        <dbReference type="Pfam" id="PF01103"/>
    </source>
</evidence>
<dbReference type="PANTHER" id="PTHR12815:SF47">
    <property type="entry name" value="TRANSLOCATION AND ASSEMBLY MODULE SUBUNIT TAMA"/>
    <property type="match status" value="1"/>
</dbReference>
<keyword evidence="2" id="KW-1134">Transmembrane beta strand</keyword>
<dbReference type="Gene3D" id="3.10.20.310">
    <property type="entry name" value="membrane protein fhac"/>
    <property type="match status" value="2"/>
</dbReference>
<keyword evidence="4 7" id="KW-0732">Signal</keyword>
<proteinExistence type="predicted"/>
<evidence type="ECO:0000313" key="9">
    <source>
        <dbReference type="EMBL" id="NLF55518.1"/>
    </source>
</evidence>
<evidence type="ECO:0000256" key="7">
    <source>
        <dbReference type="SAM" id="SignalP"/>
    </source>
</evidence>
<dbReference type="EMBL" id="JAAYYV010000401">
    <property type="protein sequence ID" value="NLF55518.1"/>
    <property type="molecule type" value="Genomic_DNA"/>
</dbReference>
<keyword evidence="5" id="KW-0472">Membrane</keyword>
<gene>
    <name evidence="9" type="ORF">GX576_14200</name>
</gene>
<dbReference type="Proteomes" id="UP000536534">
    <property type="component" value="Unassembled WGS sequence"/>
</dbReference>
<evidence type="ECO:0000256" key="4">
    <source>
        <dbReference type="ARBA" id="ARBA00022729"/>
    </source>
</evidence>
<comment type="caution">
    <text evidence="9">The sequence shown here is derived from an EMBL/GenBank/DDBJ whole genome shotgun (WGS) entry which is preliminary data.</text>
</comment>
<dbReference type="Pfam" id="PF01103">
    <property type="entry name" value="Omp85"/>
    <property type="match status" value="1"/>
</dbReference>
<feature type="chain" id="PRO_5031004672" evidence="7">
    <location>
        <begin position="20"/>
        <end position="575"/>
    </location>
</feature>
<evidence type="ECO:0000256" key="5">
    <source>
        <dbReference type="ARBA" id="ARBA00023136"/>
    </source>
</evidence>
<keyword evidence="3" id="KW-0812">Transmembrane</keyword>
<dbReference type="InterPro" id="IPR039910">
    <property type="entry name" value="D15-like"/>
</dbReference>
<feature type="domain" description="Bacterial surface antigen (D15)" evidence="8">
    <location>
        <begin position="272"/>
        <end position="575"/>
    </location>
</feature>
<evidence type="ECO:0000256" key="2">
    <source>
        <dbReference type="ARBA" id="ARBA00022452"/>
    </source>
</evidence>
<name>A0A7X7LYD6_9RHOO</name>
<protein>
    <submittedName>
        <fullName evidence="9">Outer membrane protein assembly factor</fullName>
    </submittedName>
</protein>
<comment type="subcellular location">
    <subcellularLocation>
        <location evidence="1">Membrane</location>
    </subcellularLocation>
</comment>
<reference evidence="9 10" key="1">
    <citation type="journal article" date="2020" name="Biotechnol. Biofuels">
        <title>New insights from the biogas microbiome by comprehensive genome-resolved metagenomics of nearly 1600 species originating from multiple anaerobic digesters.</title>
        <authorList>
            <person name="Campanaro S."/>
            <person name="Treu L."/>
            <person name="Rodriguez-R L.M."/>
            <person name="Kovalovszki A."/>
            <person name="Ziels R.M."/>
            <person name="Maus I."/>
            <person name="Zhu X."/>
            <person name="Kougias P.G."/>
            <person name="Basile A."/>
            <person name="Luo G."/>
            <person name="Schluter A."/>
            <person name="Konstantinidis K.T."/>
            <person name="Angelidaki I."/>
        </authorList>
    </citation>
    <scope>NUCLEOTIDE SEQUENCE [LARGE SCALE GENOMIC DNA]</scope>
    <source>
        <strain evidence="9">AS06rmzACSIP_256</strain>
    </source>
</reference>
<feature type="signal peptide" evidence="7">
    <location>
        <begin position="1"/>
        <end position="19"/>
    </location>
</feature>
<evidence type="ECO:0000256" key="1">
    <source>
        <dbReference type="ARBA" id="ARBA00004370"/>
    </source>
</evidence>
<dbReference type="AlphaFoldDB" id="A0A7X7LYD6"/>
<dbReference type="PANTHER" id="PTHR12815">
    <property type="entry name" value="SORTING AND ASSEMBLY MACHINERY SAMM50 PROTEIN FAMILY MEMBER"/>
    <property type="match status" value="1"/>
</dbReference>